<reference evidence="1 2" key="1">
    <citation type="submission" date="2019-03" db="EMBL/GenBank/DDBJ databases">
        <title>Single cell metagenomics reveals metabolic interactions within the superorganism composed of flagellate Streblomastix strix and complex community of Bacteroidetes bacteria on its surface.</title>
        <authorList>
            <person name="Treitli S.C."/>
            <person name="Kolisko M."/>
            <person name="Husnik F."/>
            <person name="Keeling P."/>
            <person name="Hampl V."/>
        </authorList>
    </citation>
    <scope>NUCLEOTIDE SEQUENCE [LARGE SCALE GENOMIC DNA]</scope>
    <source>
        <strain evidence="1">ST1C</strain>
    </source>
</reference>
<dbReference type="AlphaFoldDB" id="A0A5J4TG22"/>
<proteinExistence type="predicted"/>
<protein>
    <submittedName>
        <fullName evidence="1">Uncharacterized protein</fullName>
    </submittedName>
</protein>
<dbReference type="EMBL" id="SNRW01031773">
    <property type="protein sequence ID" value="KAA6357198.1"/>
    <property type="molecule type" value="Genomic_DNA"/>
</dbReference>
<comment type="caution">
    <text evidence="1">The sequence shown here is derived from an EMBL/GenBank/DDBJ whole genome shotgun (WGS) entry which is preliminary data.</text>
</comment>
<dbReference type="Proteomes" id="UP000324800">
    <property type="component" value="Unassembled WGS sequence"/>
</dbReference>
<sequence length="129" mass="14591">MSITSDAFAQVELANVGYGRVLTISISTAGGTEEQGDQEIYLGLNYTLNFIKDFHQGRIYSFTPQHQLAQRVEEQIEAEGGCEEIDSQLINKGNGHYGGYIKDNANWAKGMILNVFIDKSNSMPFWWYW</sequence>
<gene>
    <name evidence="1" type="ORF">EZS28_047275</name>
</gene>
<evidence type="ECO:0000313" key="1">
    <source>
        <dbReference type="EMBL" id="KAA6357198.1"/>
    </source>
</evidence>
<evidence type="ECO:0000313" key="2">
    <source>
        <dbReference type="Proteomes" id="UP000324800"/>
    </source>
</evidence>
<accession>A0A5J4TG22</accession>
<organism evidence="1 2">
    <name type="scientific">Streblomastix strix</name>
    <dbReference type="NCBI Taxonomy" id="222440"/>
    <lineage>
        <taxon>Eukaryota</taxon>
        <taxon>Metamonada</taxon>
        <taxon>Preaxostyla</taxon>
        <taxon>Oxymonadida</taxon>
        <taxon>Streblomastigidae</taxon>
        <taxon>Streblomastix</taxon>
    </lineage>
</organism>
<name>A0A5J4TG22_9EUKA</name>